<sequence>MPTPNSISDPATSPAEIPRPSTSGPTSSATRKSRRYGFACSSCKSRKVKCSGHRHICTGCRRSGEECVWPAPTSAESRLREANARIRSLEASMREPGNETIRSPNTNRGHEEYTPQTNATSDSTHGPSNDGSRATAAKEPDGEGSLWFQVGIGEDGAVIYNGPTSCFHAGALEEDNLNELPLIAAKPGMDGTGVDAITGMALLDIYWSWLHPLHSCVYRPILMMDLALGGPYCSDFLLLCIFGLAARHLPEEASDTSGVSKGERFIARARELLLQEMAATKPAIPTIQGLLILGGRQCASGKSSEGWLYTGMALRMMKDIGLHLDITKLSRLERWTPAEIETRKRLYNSAYIWDKTLSLALGRPPSLTRRPYPPQEILDKVDDQRLWKPVHATEVSENYVLLPSWTTSTFCAFCHLHEITTSMMLLFSSVTKNDEFASQIADIDSRIHQWYDSMPAALKIEDISGLRQSPPPHIVSLNLLYHALHILLRRPYLSSTDRDLKERSMKVCIEHSKKIHAIHSLYSQTFPHRLMTYQVSYCIYTAATVETEELKRATTQQDREDAAARLAAAFRILQKEASHTPGSGRSLDTIRRLLSTGQPSRNGGHENTPMPRNHVQQTSQRQLRTVNTENNGGGFVNGTAGSLGAVPGQFSASADSSATNNSSLFPSADGGVWNDDIGYGGTDTGAGFHPDAFPWGVAGLSTFSGAGMLWPSLSNAEGFQ</sequence>
<evidence type="ECO:0000256" key="2">
    <source>
        <dbReference type="ARBA" id="ARBA00022723"/>
    </source>
</evidence>
<dbReference type="InterPro" id="IPR051615">
    <property type="entry name" value="Transcr_Regulatory_Elem"/>
</dbReference>
<reference evidence="10" key="1">
    <citation type="submission" date="2023-02" db="EMBL/GenBank/DDBJ databases">
        <title>Colletotrichum kahawae CIFC_Que2 genome sequencing and assembly.</title>
        <authorList>
            <person name="Baroncelli R."/>
        </authorList>
    </citation>
    <scope>NUCLEOTIDE SEQUENCE</scope>
    <source>
        <strain evidence="10">CIFC_Que2</strain>
    </source>
</reference>
<comment type="caution">
    <text evidence="10">The sequence shown here is derived from an EMBL/GenBank/DDBJ whole genome shotgun (WGS) entry which is preliminary data.</text>
</comment>
<feature type="compositionally biased region" description="Basic and acidic residues" evidence="8">
    <location>
        <begin position="88"/>
        <end position="97"/>
    </location>
</feature>
<evidence type="ECO:0000313" key="10">
    <source>
        <dbReference type="EMBL" id="KAK2768949.1"/>
    </source>
</evidence>
<feature type="compositionally biased region" description="Polar residues" evidence="8">
    <location>
        <begin position="20"/>
        <end position="30"/>
    </location>
</feature>
<dbReference type="GO" id="GO:0000981">
    <property type="term" value="F:DNA-binding transcription factor activity, RNA polymerase II-specific"/>
    <property type="evidence" value="ECO:0007669"/>
    <property type="project" value="InterPro"/>
</dbReference>
<dbReference type="PROSITE" id="PS00463">
    <property type="entry name" value="ZN2_CY6_FUNGAL_1"/>
    <property type="match status" value="1"/>
</dbReference>
<gene>
    <name evidence="10" type="ORF">CKAH01_00556</name>
</gene>
<evidence type="ECO:0000259" key="9">
    <source>
        <dbReference type="PROSITE" id="PS50048"/>
    </source>
</evidence>
<dbReference type="GO" id="GO:0005634">
    <property type="term" value="C:nucleus"/>
    <property type="evidence" value="ECO:0007669"/>
    <property type="project" value="UniProtKB-SubCell"/>
</dbReference>
<organism evidence="10 11">
    <name type="scientific">Colletotrichum kahawae</name>
    <name type="common">Coffee berry disease fungus</name>
    <dbReference type="NCBI Taxonomy" id="34407"/>
    <lineage>
        <taxon>Eukaryota</taxon>
        <taxon>Fungi</taxon>
        <taxon>Dikarya</taxon>
        <taxon>Ascomycota</taxon>
        <taxon>Pezizomycotina</taxon>
        <taxon>Sordariomycetes</taxon>
        <taxon>Hypocreomycetidae</taxon>
        <taxon>Glomerellales</taxon>
        <taxon>Glomerellaceae</taxon>
        <taxon>Colletotrichum</taxon>
        <taxon>Colletotrichum gloeosporioides species complex</taxon>
    </lineage>
</organism>
<evidence type="ECO:0000256" key="1">
    <source>
        <dbReference type="ARBA" id="ARBA00004123"/>
    </source>
</evidence>
<protein>
    <recommendedName>
        <fullName evidence="9">Zn(2)-C6 fungal-type domain-containing protein</fullName>
    </recommendedName>
</protein>
<name>A0AAD9YKP2_COLKA</name>
<proteinExistence type="predicted"/>
<keyword evidence="2" id="KW-0479">Metal-binding</keyword>
<keyword evidence="11" id="KW-1185">Reference proteome</keyword>
<evidence type="ECO:0000256" key="7">
    <source>
        <dbReference type="ARBA" id="ARBA00023242"/>
    </source>
</evidence>
<feature type="compositionally biased region" description="Polar residues" evidence="8">
    <location>
        <begin position="1"/>
        <end position="11"/>
    </location>
</feature>
<dbReference type="CDD" id="cd00067">
    <property type="entry name" value="GAL4"/>
    <property type="match status" value="1"/>
</dbReference>
<evidence type="ECO:0000256" key="8">
    <source>
        <dbReference type="SAM" id="MobiDB-lite"/>
    </source>
</evidence>
<feature type="compositionally biased region" description="Polar residues" evidence="8">
    <location>
        <begin position="114"/>
        <end position="132"/>
    </location>
</feature>
<dbReference type="GO" id="GO:0003677">
    <property type="term" value="F:DNA binding"/>
    <property type="evidence" value="ECO:0007669"/>
    <property type="project" value="UniProtKB-KW"/>
</dbReference>
<evidence type="ECO:0000256" key="4">
    <source>
        <dbReference type="ARBA" id="ARBA00023015"/>
    </source>
</evidence>
<dbReference type="SMART" id="SM00906">
    <property type="entry name" value="Fungal_trans"/>
    <property type="match status" value="1"/>
</dbReference>
<comment type="subcellular location">
    <subcellularLocation>
        <location evidence="1">Nucleus</location>
    </subcellularLocation>
</comment>
<dbReference type="EMBL" id="VYYT01000112">
    <property type="protein sequence ID" value="KAK2768949.1"/>
    <property type="molecule type" value="Genomic_DNA"/>
</dbReference>
<dbReference type="AlphaFoldDB" id="A0AAD9YKP2"/>
<keyword evidence="4" id="KW-0805">Transcription regulation</keyword>
<keyword evidence="5" id="KW-0238">DNA-binding</keyword>
<dbReference type="Pfam" id="PF04082">
    <property type="entry name" value="Fungal_trans"/>
    <property type="match status" value="1"/>
</dbReference>
<dbReference type="Pfam" id="PF00172">
    <property type="entry name" value="Zn_clus"/>
    <property type="match status" value="1"/>
</dbReference>
<dbReference type="CDD" id="cd12148">
    <property type="entry name" value="fungal_TF_MHR"/>
    <property type="match status" value="1"/>
</dbReference>
<dbReference type="InterPro" id="IPR001138">
    <property type="entry name" value="Zn2Cys6_DnaBD"/>
</dbReference>
<accession>A0AAD9YKP2</accession>
<dbReference type="Proteomes" id="UP001281614">
    <property type="component" value="Unassembled WGS sequence"/>
</dbReference>
<evidence type="ECO:0000256" key="5">
    <source>
        <dbReference type="ARBA" id="ARBA00023125"/>
    </source>
</evidence>
<evidence type="ECO:0000256" key="3">
    <source>
        <dbReference type="ARBA" id="ARBA00022833"/>
    </source>
</evidence>
<dbReference type="SMART" id="SM00066">
    <property type="entry name" value="GAL4"/>
    <property type="match status" value="1"/>
</dbReference>
<feature type="region of interest" description="Disordered" evidence="8">
    <location>
        <begin position="595"/>
        <end position="621"/>
    </location>
</feature>
<dbReference type="SUPFAM" id="SSF57701">
    <property type="entry name" value="Zn2/Cys6 DNA-binding domain"/>
    <property type="match status" value="1"/>
</dbReference>
<feature type="region of interest" description="Disordered" evidence="8">
    <location>
        <begin position="1"/>
        <end position="37"/>
    </location>
</feature>
<keyword evidence="3" id="KW-0862">Zinc</keyword>
<feature type="domain" description="Zn(2)-C6 fungal-type" evidence="9">
    <location>
        <begin position="39"/>
        <end position="69"/>
    </location>
</feature>
<dbReference type="InterPro" id="IPR007219">
    <property type="entry name" value="XnlR_reg_dom"/>
</dbReference>
<dbReference type="Gene3D" id="4.10.240.10">
    <property type="entry name" value="Zn(2)-C6 fungal-type DNA-binding domain"/>
    <property type="match status" value="1"/>
</dbReference>
<dbReference type="PANTHER" id="PTHR31313:SF85">
    <property type="entry name" value="ZN(II)2CYS6 TRANSCRIPTION FACTOR (EUROFUNG)"/>
    <property type="match status" value="1"/>
</dbReference>
<keyword evidence="6" id="KW-0804">Transcription</keyword>
<dbReference type="GO" id="GO:0006351">
    <property type="term" value="P:DNA-templated transcription"/>
    <property type="evidence" value="ECO:0007669"/>
    <property type="project" value="InterPro"/>
</dbReference>
<dbReference type="PROSITE" id="PS50048">
    <property type="entry name" value="ZN2_CY6_FUNGAL_2"/>
    <property type="match status" value="1"/>
</dbReference>
<evidence type="ECO:0000313" key="11">
    <source>
        <dbReference type="Proteomes" id="UP001281614"/>
    </source>
</evidence>
<dbReference type="PANTHER" id="PTHR31313">
    <property type="entry name" value="TY1 ENHANCER ACTIVATOR"/>
    <property type="match status" value="1"/>
</dbReference>
<dbReference type="GO" id="GO:0008270">
    <property type="term" value="F:zinc ion binding"/>
    <property type="evidence" value="ECO:0007669"/>
    <property type="project" value="InterPro"/>
</dbReference>
<feature type="region of interest" description="Disordered" evidence="8">
    <location>
        <begin position="88"/>
        <end position="141"/>
    </location>
</feature>
<keyword evidence="7" id="KW-0539">Nucleus</keyword>
<evidence type="ECO:0000256" key="6">
    <source>
        <dbReference type="ARBA" id="ARBA00023163"/>
    </source>
</evidence>
<dbReference type="InterPro" id="IPR036864">
    <property type="entry name" value="Zn2-C6_fun-type_DNA-bd_sf"/>
</dbReference>